<dbReference type="GO" id="GO:0005829">
    <property type="term" value="C:cytosol"/>
    <property type="evidence" value="ECO:0007669"/>
    <property type="project" value="UniProtKB-ARBA"/>
</dbReference>
<gene>
    <name evidence="5" type="ORF">MNBD_DELTA04-987</name>
</gene>
<dbReference type="PROSITE" id="PS50889">
    <property type="entry name" value="S4"/>
    <property type="match status" value="1"/>
</dbReference>
<accession>A0A3B0WCW5</accession>
<dbReference type="Pfam" id="PF00849">
    <property type="entry name" value="PseudoU_synth_2"/>
    <property type="match status" value="1"/>
</dbReference>
<dbReference type="InterPro" id="IPR006145">
    <property type="entry name" value="PsdUridine_synth_RsuA/RluA"/>
</dbReference>
<keyword evidence="2" id="KW-0694">RNA-binding</keyword>
<protein>
    <submittedName>
        <fullName evidence="5">Ribosomal large subunit pseudouridine synthase B</fullName>
        <ecNumber evidence="5">5.4.99.22</ecNumber>
    </submittedName>
</protein>
<dbReference type="EMBL" id="UOEY01000124">
    <property type="protein sequence ID" value="VAW41484.1"/>
    <property type="molecule type" value="Genomic_DNA"/>
</dbReference>
<evidence type="ECO:0000259" key="4">
    <source>
        <dbReference type="SMART" id="SM00363"/>
    </source>
</evidence>
<dbReference type="InterPro" id="IPR002942">
    <property type="entry name" value="S4_RNA-bd"/>
</dbReference>
<dbReference type="InterPro" id="IPR018496">
    <property type="entry name" value="PsdUridine_synth_RsuA/RluB_CS"/>
</dbReference>
<name>A0A3B0WCW5_9ZZZZ</name>
<dbReference type="GO" id="GO:0001522">
    <property type="term" value="P:pseudouridine synthesis"/>
    <property type="evidence" value="ECO:0007669"/>
    <property type="project" value="InterPro"/>
</dbReference>
<evidence type="ECO:0000256" key="1">
    <source>
        <dbReference type="ARBA" id="ARBA00008348"/>
    </source>
</evidence>
<comment type="similarity">
    <text evidence="1">Belongs to the pseudouridine synthase RsuA family.</text>
</comment>
<dbReference type="InterPro" id="IPR036986">
    <property type="entry name" value="S4_RNA-bd_sf"/>
</dbReference>
<dbReference type="InterPro" id="IPR042092">
    <property type="entry name" value="PsdUridine_s_RsuA/RluB/E/F_cat"/>
</dbReference>
<dbReference type="AlphaFoldDB" id="A0A3B0WCW5"/>
<dbReference type="Gene3D" id="3.30.70.1560">
    <property type="entry name" value="Alpha-L RNA-binding motif"/>
    <property type="match status" value="1"/>
</dbReference>
<organism evidence="5">
    <name type="scientific">hydrothermal vent metagenome</name>
    <dbReference type="NCBI Taxonomy" id="652676"/>
    <lineage>
        <taxon>unclassified sequences</taxon>
        <taxon>metagenomes</taxon>
        <taxon>ecological metagenomes</taxon>
    </lineage>
</organism>
<dbReference type="Pfam" id="PF01479">
    <property type="entry name" value="S4"/>
    <property type="match status" value="1"/>
</dbReference>
<dbReference type="GO" id="GO:0003723">
    <property type="term" value="F:RNA binding"/>
    <property type="evidence" value="ECO:0007669"/>
    <property type="project" value="UniProtKB-KW"/>
</dbReference>
<dbReference type="GO" id="GO:0006364">
    <property type="term" value="P:rRNA processing"/>
    <property type="evidence" value="ECO:0007669"/>
    <property type="project" value="UniProtKB-ARBA"/>
</dbReference>
<dbReference type="PROSITE" id="PS01149">
    <property type="entry name" value="PSI_RSU"/>
    <property type="match status" value="1"/>
</dbReference>
<dbReference type="GO" id="GO:0160139">
    <property type="term" value="F:23S rRNA pseudouridine(2605) synthase activity"/>
    <property type="evidence" value="ECO:0007669"/>
    <property type="project" value="UniProtKB-EC"/>
</dbReference>
<dbReference type="PANTHER" id="PTHR47683:SF2">
    <property type="entry name" value="RNA-BINDING S4 DOMAIN-CONTAINING PROTEIN"/>
    <property type="match status" value="1"/>
</dbReference>
<dbReference type="FunFam" id="3.30.70.1560:FF:000001">
    <property type="entry name" value="Pseudouridine synthase"/>
    <property type="match status" value="1"/>
</dbReference>
<sequence>MADRLQKIMARAGIASRRKAEELILQGRVAVDGRVVTELGLKVDPETQTITFDGRPVTSEKKIYLLLNKPTGYVTTLSDPQGRPIVTDLLPDISQRVFPVGRLDFDTSGALILTNDGRLGHFILHPRFEVNKTYAATVAGRPDSRQLRQLEKGILIDGHRTWPARVRILERKPAETTLELIIHEGKKRQVRKMLAAIGYPVKKLERTAYGELTLNGLQRGKYRRLTERDLKKIFSGKIPF</sequence>
<dbReference type="EC" id="5.4.99.22" evidence="5"/>
<dbReference type="InterPro" id="IPR020103">
    <property type="entry name" value="PsdUridine_synth_cat_dom_sf"/>
</dbReference>
<dbReference type="InterPro" id="IPR000748">
    <property type="entry name" value="PsdUridine_synth_RsuA/RluB/E/F"/>
</dbReference>
<proteinExistence type="inferred from homology"/>
<feature type="domain" description="RNA-binding S4" evidence="4">
    <location>
        <begin position="3"/>
        <end position="63"/>
    </location>
</feature>
<dbReference type="SMART" id="SM00363">
    <property type="entry name" value="S4"/>
    <property type="match status" value="1"/>
</dbReference>
<dbReference type="SUPFAM" id="SSF55174">
    <property type="entry name" value="Alpha-L RNA-binding motif"/>
    <property type="match status" value="1"/>
</dbReference>
<keyword evidence="3 5" id="KW-0413">Isomerase</keyword>
<evidence type="ECO:0000313" key="5">
    <source>
        <dbReference type="EMBL" id="VAW41484.1"/>
    </source>
</evidence>
<dbReference type="CDD" id="cd00165">
    <property type="entry name" value="S4"/>
    <property type="match status" value="1"/>
</dbReference>
<dbReference type="SUPFAM" id="SSF55120">
    <property type="entry name" value="Pseudouridine synthase"/>
    <property type="match status" value="1"/>
</dbReference>
<dbReference type="Gene3D" id="3.30.70.580">
    <property type="entry name" value="Pseudouridine synthase I, catalytic domain, N-terminal subdomain"/>
    <property type="match status" value="1"/>
</dbReference>
<reference evidence="5" key="1">
    <citation type="submission" date="2018-06" db="EMBL/GenBank/DDBJ databases">
        <authorList>
            <person name="Zhirakovskaya E."/>
        </authorList>
    </citation>
    <scope>NUCLEOTIDE SEQUENCE</scope>
</reference>
<dbReference type="PANTHER" id="PTHR47683">
    <property type="entry name" value="PSEUDOURIDINE SYNTHASE FAMILY PROTEIN-RELATED"/>
    <property type="match status" value="1"/>
</dbReference>
<dbReference type="NCBIfam" id="TIGR00093">
    <property type="entry name" value="pseudouridine synthase"/>
    <property type="match status" value="1"/>
</dbReference>
<evidence type="ECO:0000256" key="2">
    <source>
        <dbReference type="ARBA" id="ARBA00022884"/>
    </source>
</evidence>
<dbReference type="FunFam" id="3.10.290.10:FF:000003">
    <property type="entry name" value="Pseudouridine synthase"/>
    <property type="match status" value="1"/>
</dbReference>
<dbReference type="CDD" id="cd02870">
    <property type="entry name" value="PseudoU_synth_RsuA_like"/>
    <property type="match status" value="1"/>
</dbReference>
<dbReference type="InterPro" id="IPR050343">
    <property type="entry name" value="RsuA_PseudoU_synthase"/>
</dbReference>
<dbReference type="InterPro" id="IPR020094">
    <property type="entry name" value="TruA/RsuA/RluB/E/F_N"/>
</dbReference>
<evidence type="ECO:0000256" key="3">
    <source>
        <dbReference type="ARBA" id="ARBA00023235"/>
    </source>
</evidence>
<dbReference type="Gene3D" id="3.10.290.10">
    <property type="entry name" value="RNA-binding S4 domain"/>
    <property type="match status" value="1"/>
</dbReference>